<dbReference type="Pfam" id="PF01475">
    <property type="entry name" value="FUR"/>
    <property type="match status" value="1"/>
</dbReference>
<evidence type="ECO:0000256" key="2">
    <source>
        <dbReference type="PIRSR" id="PIRSR602481-2"/>
    </source>
</evidence>
<feature type="binding site" evidence="2">
    <location>
        <position position="97"/>
    </location>
    <ligand>
        <name>Fe cation</name>
        <dbReference type="ChEBI" id="CHEBI:24875"/>
    </ligand>
</feature>
<dbReference type="InterPro" id="IPR002481">
    <property type="entry name" value="FUR"/>
</dbReference>
<comment type="cofactor">
    <cofactor evidence="2">
        <name>Mn(2+)</name>
        <dbReference type="ChEBI" id="CHEBI:29035"/>
    </cofactor>
    <cofactor evidence="2">
        <name>Fe(2+)</name>
        <dbReference type="ChEBI" id="CHEBI:29033"/>
    </cofactor>
    <text evidence="2">Binds 1 Mn(2+) or Fe(2+) ion per subunit.</text>
</comment>
<comment type="cofactor">
    <cofactor evidence="1">
        <name>Zn(2+)</name>
        <dbReference type="ChEBI" id="CHEBI:29105"/>
    </cofactor>
    <text evidence="1">Binds 1 zinc ion per subunit.</text>
</comment>
<sequence length="114" mass="13055">MDIEKFLITHDIKPTSLRKTMIKALSNSQTSYDELVNLTGANKTTIYRNLDLFESQNIVIVTEISGKKYYELADHAKAYFICDKCHKKEEIDMPDFEIKNIKSVVVKGVCDDCS</sequence>
<protein>
    <submittedName>
        <fullName evidence="3">Transcriptional repressor</fullName>
    </submittedName>
</protein>
<dbReference type="Proteomes" id="UP000594749">
    <property type="component" value="Chromosome"/>
</dbReference>
<proteinExistence type="predicted"/>
<dbReference type="GO" id="GO:0046872">
    <property type="term" value="F:metal ion binding"/>
    <property type="evidence" value="ECO:0007669"/>
    <property type="project" value="UniProtKB-KW"/>
</dbReference>
<dbReference type="OrthoDB" id="8659436at2"/>
<dbReference type="AlphaFoldDB" id="A0A7M1LGZ4"/>
<evidence type="ECO:0000256" key="1">
    <source>
        <dbReference type="PIRSR" id="PIRSR602481-1"/>
    </source>
</evidence>
<gene>
    <name evidence="3" type="ORF">IMC76_03455</name>
</gene>
<dbReference type="RefSeq" id="WP_025802248.1">
    <property type="nucleotide sequence ID" value="NZ_CP053842.1"/>
</dbReference>
<keyword evidence="1" id="KW-0479">Metal-binding</keyword>
<keyword evidence="2" id="KW-0408">Iron</keyword>
<feature type="binding site" evidence="1">
    <location>
        <position position="82"/>
    </location>
    <ligand>
        <name>Zn(2+)</name>
        <dbReference type="ChEBI" id="CHEBI:29105"/>
    </ligand>
</feature>
<feature type="binding site" evidence="1">
    <location>
        <position position="85"/>
    </location>
    <ligand>
        <name>Zn(2+)</name>
        <dbReference type="ChEBI" id="CHEBI:29105"/>
    </ligand>
</feature>
<evidence type="ECO:0000313" key="4">
    <source>
        <dbReference type="Proteomes" id="UP000594749"/>
    </source>
</evidence>
<dbReference type="Gene3D" id="1.10.10.10">
    <property type="entry name" value="Winged helix-like DNA-binding domain superfamily/Winged helix DNA-binding domain"/>
    <property type="match status" value="1"/>
</dbReference>
<name>A0A7M1LGZ4_9BACT</name>
<evidence type="ECO:0000313" key="3">
    <source>
        <dbReference type="EMBL" id="QOQ87869.1"/>
    </source>
</evidence>
<reference evidence="3 4" key="1">
    <citation type="submission" date="2020-10" db="EMBL/GenBank/DDBJ databases">
        <title>Campylobacter and Helicobacter PacBio genomes.</title>
        <authorList>
            <person name="Lane C."/>
        </authorList>
    </citation>
    <scope>NUCLEOTIDE SEQUENCE [LARGE SCALE GENOMIC DNA]</scope>
    <source>
        <strain evidence="3 4">2016D-0077</strain>
    </source>
</reference>
<dbReference type="GO" id="GO:0003700">
    <property type="term" value="F:DNA-binding transcription factor activity"/>
    <property type="evidence" value="ECO:0007669"/>
    <property type="project" value="InterPro"/>
</dbReference>
<dbReference type="SUPFAM" id="SSF46785">
    <property type="entry name" value="Winged helix' DNA-binding domain"/>
    <property type="match status" value="1"/>
</dbReference>
<dbReference type="InterPro" id="IPR036390">
    <property type="entry name" value="WH_DNA-bd_sf"/>
</dbReference>
<keyword evidence="1" id="KW-0862">Zinc</keyword>
<keyword evidence="4" id="KW-1185">Reference proteome</keyword>
<dbReference type="EMBL" id="CP063078">
    <property type="protein sequence ID" value="QOQ87869.1"/>
    <property type="molecule type" value="Genomic_DNA"/>
</dbReference>
<accession>A0A7M1LGZ4</accession>
<organism evidence="3 4">
    <name type="scientific">Campylobacter corcagiensis</name>
    <dbReference type="NCBI Taxonomy" id="1448857"/>
    <lineage>
        <taxon>Bacteria</taxon>
        <taxon>Pseudomonadati</taxon>
        <taxon>Campylobacterota</taxon>
        <taxon>Epsilonproteobacteria</taxon>
        <taxon>Campylobacterales</taxon>
        <taxon>Campylobacteraceae</taxon>
        <taxon>Campylobacter</taxon>
    </lineage>
</organism>
<dbReference type="InterPro" id="IPR036388">
    <property type="entry name" value="WH-like_DNA-bd_sf"/>
</dbReference>